<evidence type="ECO:0000259" key="4">
    <source>
        <dbReference type="Pfam" id="PF08263"/>
    </source>
</evidence>
<feature type="chain" id="PRO_5044649613" evidence="3">
    <location>
        <begin position="25"/>
        <end position="232"/>
    </location>
</feature>
<dbReference type="Proteomes" id="UP001652623">
    <property type="component" value="Chromosome 10"/>
</dbReference>
<keyword evidence="1" id="KW-0433">Leucine-rich repeat</keyword>
<accession>A0A6P6FYF3</accession>
<dbReference type="Pfam" id="PF00560">
    <property type="entry name" value="LRR_1"/>
    <property type="match status" value="3"/>
</dbReference>
<reference evidence="6" key="1">
    <citation type="submission" date="2025-08" db="UniProtKB">
        <authorList>
            <consortium name="RefSeq"/>
        </authorList>
    </citation>
    <scope>IDENTIFICATION</scope>
    <source>
        <tissue evidence="6">Seedling</tissue>
    </source>
</reference>
<dbReference type="AlphaFoldDB" id="A0A6P6FYF3"/>
<dbReference type="InterPro" id="IPR001611">
    <property type="entry name" value="Leu-rich_rpt"/>
</dbReference>
<dbReference type="GeneID" id="107409998"/>
<evidence type="ECO:0000313" key="6">
    <source>
        <dbReference type="RefSeq" id="XP_015872903.3"/>
    </source>
</evidence>
<feature type="signal peptide" evidence="3">
    <location>
        <begin position="1"/>
        <end position="24"/>
    </location>
</feature>
<dbReference type="PANTHER" id="PTHR48065:SF11">
    <property type="entry name" value="OS11G0213300 PROTEIN"/>
    <property type="match status" value="1"/>
</dbReference>
<dbReference type="FunFam" id="3.80.10.10:FF:000383">
    <property type="entry name" value="Leucine-rich repeat receptor protein kinase EMS1"/>
    <property type="match status" value="1"/>
</dbReference>
<keyword evidence="3" id="KW-0732">Signal</keyword>
<evidence type="ECO:0000256" key="2">
    <source>
        <dbReference type="ARBA" id="ARBA00022737"/>
    </source>
</evidence>
<dbReference type="Pfam" id="PF08263">
    <property type="entry name" value="LRRNT_2"/>
    <property type="match status" value="1"/>
</dbReference>
<feature type="domain" description="Leucine-rich repeat-containing N-terminal plant-type" evidence="4">
    <location>
        <begin position="29"/>
        <end position="68"/>
    </location>
</feature>
<dbReference type="KEGG" id="zju:107409998"/>
<dbReference type="PANTHER" id="PTHR48065">
    <property type="entry name" value="OS10G0469600 PROTEIN"/>
    <property type="match status" value="1"/>
</dbReference>
<gene>
    <name evidence="6" type="primary">LOC107409998</name>
</gene>
<sequence length="232" mass="25759">MKQLYMYLGVIIFLCSLHAITVNALGNVTDRLALLKLKECIADDPHGILMSTWNDSIHFCDWPGITCSRRHGRVTALNLRAYDLRGSISPFISNLTFLRFIHLGNNGYFGEIPLEVGNLKRLQHLNLTNNMSSGKIPVSLVNCSELRSVDLAKNRLIGIIPLEFGSLTKLETLRISVNNLTGDIPASLGNLSSTSFKTFSAAYNNLMGNIPDEIGRLKICSFLQHRAINFPV</sequence>
<proteinExistence type="predicted"/>
<keyword evidence="5" id="KW-1185">Reference proteome</keyword>
<protein>
    <submittedName>
        <fullName evidence="6">LRR receptor-like serine/threonine-protein kinase EFR</fullName>
    </submittedName>
</protein>
<organism evidence="5 6">
    <name type="scientific">Ziziphus jujuba</name>
    <name type="common">Chinese jujube</name>
    <name type="synonym">Ziziphus sativa</name>
    <dbReference type="NCBI Taxonomy" id="326968"/>
    <lineage>
        <taxon>Eukaryota</taxon>
        <taxon>Viridiplantae</taxon>
        <taxon>Streptophyta</taxon>
        <taxon>Embryophyta</taxon>
        <taxon>Tracheophyta</taxon>
        <taxon>Spermatophyta</taxon>
        <taxon>Magnoliopsida</taxon>
        <taxon>eudicotyledons</taxon>
        <taxon>Gunneridae</taxon>
        <taxon>Pentapetalae</taxon>
        <taxon>rosids</taxon>
        <taxon>fabids</taxon>
        <taxon>Rosales</taxon>
        <taxon>Rhamnaceae</taxon>
        <taxon>Paliureae</taxon>
        <taxon>Ziziphus</taxon>
    </lineage>
</organism>
<evidence type="ECO:0000313" key="5">
    <source>
        <dbReference type="Proteomes" id="UP001652623"/>
    </source>
</evidence>
<dbReference type="Gene3D" id="3.80.10.10">
    <property type="entry name" value="Ribonuclease Inhibitor"/>
    <property type="match status" value="2"/>
</dbReference>
<dbReference type="RefSeq" id="XP_015872903.3">
    <property type="nucleotide sequence ID" value="XM_016017417.4"/>
</dbReference>
<keyword evidence="2" id="KW-0677">Repeat</keyword>
<dbReference type="FunFam" id="3.80.10.10:FF:000565">
    <property type="entry name" value="Leucine-rich repeat receptor-like kinase protein FLORAL ORGAN NUMBER1"/>
    <property type="match status" value="1"/>
</dbReference>
<evidence type="ECO:0000256" key="1">
    <source>
        <dbReference type="ARBA" id="ARBA00022614"/>
    </source>
</evidence>
<name>A0A6P6FYF3_ZIZJJ</name>
<dbReference type="SUPFAM" id="SSF52058">
    <property type="entry name" value="L domain-like"/>
    <property type="match status" value="1"/>
</dbReference>
<dbReference type="InterPro" id="IPR013210">
    <property type="entry name" value="LRR_N_plant-typ"/>
</dbReference>
<evidence type="ECO:0000256" key="3">
    <source>
        <dbReference type="SAM" id="SignalP"/>
    </source>
</evidence>
<dbReference type="InterPro" id="IPR032675">
    <property type="entry name" value="LRR_dom_sf"/>
</dbReference>